<reference evidence="4 5" key="1">
    <citation type="submission" date="2017-09" db="EMBL/GenBank/DDBJ databases">
        <title>Bacterial strain isolated from the female urinary microbiota.</title>
        <authorList>
            <person name="Thomas-White K."/>
            <person name="Kumar N."/>
            <person name="Forster S."/>
            <person name="Putonti C."/>
            <person name="Lawley T."/>
            <person name="Wolfe A.J."/>
        </authorList>
    </citation>
    <scope>NUCLEOTIDE SEQUENCE [LARGE SCALE GENOMIC DNA]</scope>
    <source>
        <strain evidence="4 5">UMB0852</strain>
    </source>
</reference>
<evidence type="ECO:0000313" key="4">
    <source>
        <dbReference type="EMBL" id="PMC58705.1"/>
    </source>
</evidence>
<dbReference type="Pfam" id="PF14478">
    <property type="entry name" value="DUF4430"/>
    <property type="match status" value="1"/>
</dbReference>
<sequence length="227" mass="24653">MNKAKLIALSFLSLVLVACGNKQDTATEPATESVSESSVESQLESSESAESTDATSQDKNESQADETKEADETTGDETPAADEAVFRFYVGEEQIAHFTAKDVVGKSILEVLESQDKVTFTFDQEEGIISEIEGHAIDPAEAIYWTYLLDKQFAELGVVSQTLEGGELVEWYFGTVDDIPTAIIQEDGTYEEPVEDADMTDADADAEDVDAVDHEEETDVDAQDAGE</sequence>
<organism evidence="4 5">
    <name type="scientific">Dolosicoccus paucivorans</name>
    <dbReference type="NCBI Taxonomy" id="84521"/>
    <lineage>
        <taxon>Bacteria</taxon>
        <taxon>Bacillati</taxon>
        <taxon>Bacillota</taxon>
        <taxon>Bacilli</taxon>
        <taxon>Lactobacillales</taxon>
        <taxon>Aerococcaceae</taxon>
        <taxon>Dolosicoccus</taxon>
    </lineage>
</organism>
<keyword evidence="5" id="KW-1185">Reference proteome</keyword>
<dbReference type="AlphaFoldDB" id="A0A2N6SNQ9"/>
<dbReference type="Proteomes" id="UP000235682">
    <property type="component" value="Unassembled WGS sequence"/>
</dbReference>
<feature type="signal peptide" evidence="2">
    <location>
        <begin position="1"/>
        <end position="18"/>
    </location>
</feature>
<feature type="region of interest" description="Disordered" evidence="1">
    <location>
        <begin position="189"/>
        <end position="227"/>
    </location>
</feature>
<dbReference type="OrthoDB" id="2356646at2"/>
<protein>
    <recommendedName>
        <fullName evidence="3">Transcobalamin-like C-terminal domain-containing protein</fullName>
    </recommendedName>
</protein>
<evidence type="ECO:0000256" key="2">
    <source>
        <dbReference type="SAM" id="SignalP"/>
    </source>
</evidence>
<evidence type="ECO:0000259" key="3">
    <source>
        <dbReference type="Pfam" id="PF14478"/>
    </source>
</evidence>
<dbReference type="InterPro" id="IPR027954">
    <property type="entry name" value="Transcobalamin-like_C"/>
</dbReference>
<gene>
    <name evidence="4" type="ORF">CJ205_02670</name>
</gene>
<evidence type="ECO:0000256" key="1">
    <source>
        <dbReference type="SAM" id="MobiDB-lite"/>
    </source>
</evidence>
<feature type="compositionally biased region" description="Basic and acidic residues" evidence="1">
    <location>
        <begin position="56"/>
        <end position="71"/>
    </location>
</feature>
<feature type="region of interest" description="Disordered" evidence="1">
    <location>
        <begin position="23"/>
        <end position="78"/>
    </location>
</feature>
<evidence type="ECO:0000313" key="5">
    <source>
        <dbReference type="Proteomes" id="UP000235682"/>
    </source>
</evidence>
<dbReference type="RefSeq" id="WP_102227400.1">
    <property type="nucleotide sequence ID" value="NZ_PNFY01000003.1"/>
</dbReference>
<keyword evidence="2" id="KW-0732">Signal</keyword>
<dbReference type="PROSITE" id="PS51257">
    <property type="entry name" value="PROKAR_LIPOPROTEIN"/>
    <property type="match status" value="1"/>
</dbReference>
<feature type="chain" id="PRO_5039076326" description="Transcobalamin-like C-terminal domain-containing protein" evidence="2">
    <location>
        <begin position="19"/>
        <end position="227"/>
    </location>
</feature>
<comment type="caution">
    <text evidence="4">The sequence shown here is derived from an EMBL/GenBank/DDBJ whole genome shotgun (WGS) entry which is preliminary data.</text>
</comment>
<dbReference type="STRING" id="84521.SAMN04487994_100155"/>
<dbReference type="EMBL" id="PNHE01000007">
    <property type="protein sequence ID" value="PMC58705.1"/>
    <property type="molecule type" value="Genomic_DNA"/>
</dbReference>
<dbReference type="Gene3D" id="2.170.130.30">
    <property type="match status" value="1"/>
</dbReference>
<feature type="compositionally biased region" description="Low complexity" evidence="1">
    <location>
        <begin position="26"/>
        <end position="55"/>
    </location>
</feature>
<name>A0A2N6SNQ9_9LACT</name>
<proteinExistence type="predicted"/>
<feature type="domain" description="Transcobalamin-like C-terminal" evidence="3">
    <location>
        <begin position="105"/>
        <end position="174"/>
    </location>
</feature>
<accession>A0A2N6SNQ9</accession>